<dbReference type="InterPro" id="IPR007505">
    <property type="entry name" value="PDDEXK_7"/>
</dbReference>
<feature type="domain" description="DUF2357" evidence="1">
    <location>
        <begin position="124"/>
        <end position="371"/>
    </location>
</feature>
<comment type="caution">
    <text evidence="2">The sequence shown here is derived from an EMBL/GenBank/DDBJ whole genome shotgun (WGS) entry which is preliminary data.</text>
</comment>
<dbReference type="Pfam" id="PF09823">
    <property type="entry name" value="DUF2357"/>
    <property type="match status" value="1"/>
</dbReference>
<dbReference type="InterPro" id="IPR018633">
    <property type="entry name" value="DUF2357"/>
</dbReference>
<gene>
    <name evidence="2" type="ORF">E7Z79_09520</name>
</gene>
<reference evidence="2" key="1">
    <citation type="submission" date="2019-04" db="EMBL/GenBank/DDBJ databases">
        <title>Evolution of Biomass-Degrading Anaerobic Consortia Revealed by Metagenomics.</title>
        <authorList>
            <person name="Peng X."/>
        </authorList>
    </citation>
    <scope>NUCLEOTIDE SEQUENCE</scope>
    <source>
        <strain evidence="2">SIG18</strain>
    </source>
</reference>
<evidence type="ECO:0000313" key="3">
    <source>
        <dbReference type="Proteomes" id="UP000783037"/>
    </source>
</evidence>
<feature type="non-terminal residue" evidence="2">
    <location>
        <position position="601"/>
    </location>
</feature>
<protein>
    <submittedName>
        <fullName evidence="2">DUF2357 domain-containing protein</fullName>
    </submittedName>
</protein>
<proteinExistence type="predicted"/>
<evidence type="ECO:0000313" key="2">
    <source>
        <dbReference type="EMBL" id="MBE6502660.1"/>
    </source>
</evidence>
<dbReference type="Proteomes" id="UP000783037">
    <property type="component" value="Unassembled WGS sequence"/>
</dbReference>
<dbReference type="EMBL" id="SUTK01000099">
    <property type="protein sequence ID" value="MBE6502660.1"/>
    <property type="molecule type" value="Genomic_DNA"/>
</dbReference>
<dbReference type="AlphaFoldDB" id="A0A8T3VCS9"/>
<sequence>MIEQKVIIHLTDENSSEIGMLSVSSIDYRLDKESKEKLSSSITLENIPFVDNPDNETPIQYCENISTNFAKLMFLEETEYQILFESQDVNASYDVLYSLVKMNDSHFKPFRFDLGDNNKFKIAGTLNFRSYVGKSFLDVRKNGINSIKIPIEVRSKKIDYFTQYSAMIADLSQHALSLIFEVNSPLYQEFELDYNQKETYYEDFMFLEYLFREDNLPSIFEYLSKNLHSQLKSHVETVPLSLASNINQNTLRNIVSKPSNLFESDADFGIVNKLNGYIPRDIDQIKHEDIIDIPENRFFKYFLELIQNLVEKLLESSKEGYIKDKLLYFRDEIEYYLSNKFFNHISAMDYVPFNSQILQKKEGYREIFHYFLMLEFSFRLSWDEVNDQFKGFEKKLSELYEYWCYFKLLKVLNELSVDKISFEDVFKINKDNWSITIKKGVQSAKNFKLNFDGNDIKIKLFYNLRFSDNSPYRSYSLAFRPDYTLMVTIGEHMHYIHFDAKYRSELEIIDFYSKIGKSNEELDKEINKRDELEEKEYVFKDGDIYKMHTYKDSILQTEGSYVLYPGSKTKRFRESELIIPSVGAFSLTPGNDDVEEDNLAI</sequence>
<dbReference type="RefSeq" id="WP_303739726.1">
    <property type="nucleotide sequence ID" value="NZ_SUTK01000099.1"/>
</dbReference>
<dbReference type="Pfam" id="PF04411">
    <property type="entry name" value="PDDEXK_7"/>
    <property type="match status" value="1"/>
</dbReference>
<organism evidence="2 3">
    <name type="scientific">Methanobrevibacter thaueri</name>
    <dbReference type="NCBI Taxonomy" id="190975"/>
    <lineage>
        <taxon>Archaea</taxon>
        <taxon>Methanobacteriati</taxon>
        <taxon>Methanobacteriota</taxon>
        <taxon>Methanomada group</taxon>
        <taxon>Methanobacteria</taxon>
        <taxon>Methanobacteriales</taxon>
        <taxon>Methanobacteriaceae</taxon>
        <taxon>Methanobrevibacter</taxon>
    </lineage>
</organism>
<evidence type="ECO:0000259" key="1">
    <source>
        <dbReference type="Pfam" id="PF09823"/>
    </source>
</evidence>
<accession>A0A8T3VCS9</accession>
<name>A0A8T3VCS9_9EURY</name>